<dbReference type="Proteomes" id="UP000016943">
    <property type="component" value="Chromosome"/>
</dbReference>
<feature type="transmembrane region" description="Helical" evidence="8">
    <location>
        <begin position="218"/>
        <end position="241"/>
    </location>
</feature>
<feature type="transmembrane region" description="Helical" evidence="8">
    <location>
        <begin position="68"/>
        <end position="85"/>
    </location>
</feature>
<evidence type="ECO:0000256" key="6">
    <source>
        <dbReference type="ARBA" id="ARBA00022989"/>
    </source>
</evidence>
<dbReference type="RefSeq" id="WP_021012363.1">
    <property type="nucleotide sequence ID" value="NC_022198.1"/>
</dbReference>
<feature type="transmembrane region" description="Helical" evidence="8">
    <location>
        <begin position="167"/>
        <end position="189"/>
    </location>
</feature>
<evidence type="ECO:0000256" key="7">
    <source>
        <dbReference type="ARBA" id="ARBA00023136"/>
    </source>
</evidence>
<accession>U3H001</accession>
<dbReference type="Gene3D" id="1.20.1250.20">
    <property type="entry name" value="MFS general substrate transporter like domains"/>
    <property type="match status" value="1"/>
</dbReference>
<evidence type="ECO:0000313" key="10">
    <source>
        <dbReference type="EMBL" id="AGU15967.1"/>
    </source>
</evidence>
<evidence type="ECO:0000256" key="4">
    <source>
        <dbReference type="ARBA" id="ARBA00022475"/>
    </source>
</evidence>
<dbReference type="PATRIC" id="fig|1348662.3.peg.1850"/>
<evidence type="ECO:0000256" key="5">
    <source>
        <dbReference type="ARBA" id="ARBA00022692"/>
    </source>
</evidence>
<dbReference type="EMBL" id="CP006365">
    <property type="protein sequence ID" value="AGU15967.1"/>
    <property type="molecule type" value="Genomic_DNA"/>
</dbReference>
<evidence type="ECO:0000256" key="8">
    <source>
        <dbReference type="SAM" id="Phobius"/>
    </source>
</evidence>
<dbReference type="CDD" id="cd17324">
    <property type="entry name" value="MFS_NepI_like"/>
    <property type="match status" value="1"/>
</dbReference>
<reference evidence="10 11" key="1">
    <citation type="journal article" date="2013" name="Genome Announc.">
        <title>Whole-Genome Sequence of the Clinical Strain Corynebacterium argentoratense DSM 44202, Isolated from a Human Throat Specimen.</title>
        <authorList>
            <person name="Bomholt C."/>
            <person name="Glaub A."/>
            <person name="Gravermann K."/>
            <person name="Albersmeier A."/>
            <person name="Brinkrolf K."/>
            <person name="Ruckert C."/>
            <person name="Tauch A."/>
        </authorList>
    </citation>
    <scope>NUCLEOTIDE SEQUENCE [LARGE SCALE GENOMIC DNA]</scope>
    <source>
        <strain evidence="10">DSM 44202</strain>
    </source>
</reference>
<keyword evidence="4" id="KW-1003">Cell membrane</keyword>
<dbReference type="PANTHER" id="PTHR43271:SF1">
    <property type="entry name" value="INNER MEMBRANE TRANSPORT PROTEIN YNFM"/>
    <property type="match status" value="1"/>
</dbReference>
<dbReference type="InterPro" id="IPR020846">
    <property type="entry name" value="MFS_dom"/>
</dbReference>
<evidence type="ECO:0000313" key="11">
    <source>
        <dbReference type="Proteomes" id="UP000016943"/>
    </source>
</evidence>
<comment type="similarity">
    <text evidence="2">Belongs to the major facilitator superfamily.</text>
</comment>
<dbReference type="PROSITE" id="PS50850">
    <property type="entry name" value="MFS"/>
    <property type="match status" value="1"/>
</dbReference>
<feature type="transmembrane region" description="Helical" evidence="8">
    <location>
        <begin position="40"/>
        <end position="61"/>
    </location>
</feature>
<feature type="transmembrane region" description="Helical" evidence="8">
    <location>
        <begin position="358"/>
        <end position="378"/>
    </location>
</feature>
<dbReference type="PANTHER" id="PTHR43271">
    <property type="entry name" value="BLL2771 PROTEIN"/>
    <property type="match status" value="1"/>
</dbReference>
<feature type="transmembrane region" description="Helical" evidence="8">
    <location>
        <begin position="91"/>
        <end position="116"/>
    </location>
</feature>
<dbReference type="eggNOG" id="COG2814">
    <property type="taxonomic scope" value="Bacteria"/>
</dbReference>
<dbReference type="InterPro" id="IPR036259">
    <property type="entry name" value="MFS_trans_sf"/>
</dbReference>
<evidence type="ECO:0000256" key="3">
    <source>
        <dbReference type="ARBA" id="ARBA00022448"/>
    </source>
</evidence>
<organism evidence="10 11">
    <name type="scientific">Corynebacterium argentoratense DSM 44202</name>
    <dbReference type="NCBI Taxonomy" id="1348662"/>
    <lineage>
        <taxon>Bacteria</taxon>
        <taxon>Bacillati</taxon>
        <taxon>Actinomycetota</taxon>
        <taxon>Actinomycetes</taxon>
        <taxon>Mycobacteriales</taxon>
        <taxon>Corynebacteriaceae</taxon>
        <taxon>Corynebacterium</taxon>
    </lineage>
</organism>
<dbReference type="GO" id="GO:0005886">
    <property type="term" value="C:plasma membrane"/>
    <property type="evidence" value="ECO:0007669"/>
    <property type="project" value="UniProtKB-SubCell"/>
</dbReference>
<gene>
    <name evidence="10" type="ORF">CARG_09355</name>
</gene>
<dbReference type="GeneID" id="78250597"/>
<keyword evidence="6 8" id="KW-1133">Transmembrane helix</keyword>
<evidence type="ECO:0000259" key="9">
    <source>
        <dbReference type="PROSITE" id="PS50850"/>
    </source>
</evidence>
<dbReference type="AlphaFoldDB" id="U3H001"/>
<keyword evidence="11" id="KW-1185">Reference proteome</keyword>
<dbReference type="HOGENOM" id="CLU_001265_19_3_11"/>
<keyword evidence="5 8" id="KW-0812">Transmembrane</keyword>
<evidence type="ECO:0000256" key="1">
    <source>
        <dbReference type="ARBA" id="ARBA00004651"/>
    </source>
</evidence>
<feature type="transmembrane region" description="Helical" evidence="8">
    <location>
        <begin position="247"/>
        <end position="267"/>
    </location>
</feature>
<protein>
    <recommendedName>
        <fullName evidence="9">Major facilitator superfamily (MFS) profile domain-containing protein</fullName>
    </recommendedName>
</protein>
<evidence type="ECO:0000256" key="2">
    <source>
        <dbReference type="ARBA" id="ARBA00008335"/>
    </source>
</evidence>
<dbReference type="GO" id="GO:0022857">
    <property type="term" value="F:transmembrane transporter activity"/>
    <property type="evidence" value="ECO:0007669"/>
    <property type="project" value="InterPro"/>
</dbReference>
<dbReference type="SUPFAM" id="SSF103473">
    <property type="entry name" value="MFS general substrate transporter"/>
    <property type="match status" value="1"/>
</dbReference>
<feature type="transmembrane region" description="Helical" evidence="8">
    <location>
        <begin position="128"/>
        <end position="147"/>
    </location>
</feature>
<feature type="domain" description="Major facilitator superfamily (MFS) profile" evidence="9">
    <location>
        <begin position="1"/>
        <end position="381"/>
    </location>
</feature>
<dbReference type="STRING" id="1348662.CARG_09355"/>
<dbReference type="InterPro" id="IPR011701">
    <property type="entry name" value="MFS"/>
</dbReference>
<dbReference type="Pfam" id="PF07690">
    <property type="entry name" value="MFS_1"/>
    <property type="match status" value="1"/>
</dbReference>
<name>U3H001_9CORY</name>
<dbReference type="OrthoDB" id="63984at2"/>
<proteinExistence type="inferred from homology"/>
<keyword evidence="3" id="KW-0813">Transport</keyword>
<sequence length="381" mass="40364">MLRPLLAMLAAGLATFNSLYATQAILPVLADYFSLTPSQASWTVSAATGALALAIVPASVLSEQFGRGRVIIVSAVCSTVVGLLLPWAPSAWWLIIGRGIQGVFLAGVPAVAMTWLSEELSARQLSRAMGVYVAGTSIGGLSGRLIPSGILELFTMNPSWGSGVAPWRVAMAASAAFAFVCALLIAMILPPQKNFHPKRLTLGGEFRAMASHWANRQLALLFFLGFVLMGSFVSMYNFIGFRLTQEFGLSEGVVGAIFLLYLAGTFTSARAGRWPPARALLLSSMAYVLSTVVIQSHHLALVVAGLLGFTAAFFAAHAIASSWVGKLATHDRAEASSTYLLCYYAGSSLLGWSHWSTWLVVASVVIAAALFPGLSRLASVE</sequence>
<feature type="transmembrane region" description="Helical" evidence="8">
    <location>
        <begin position="302"/>
        <end position="324"/>
    </location>
</feature>
<keyword evidence="7 8" id="KW-0472">Membrane</keyword>
<comment type="subcellular location">
    <subcellularLocation>
        <location evidence="1">Cell membrane</location>
        <topology evidence="1">Multi-pass membrane protein</topology>
    </subcellularLocation>
</comment>
<dbReference type="KEGG" id="caz:CARG_09355"/>